<dbReference type="CDD" id="cd09275">
    <property type="entry name" value="RNase_HI_RT_DIRS1"/>
    <property type="match status" value="1"/>
</dbReference>
<gene>
    <name evidence="1" type="ORF">KFL_008500020</name>
</gene>
<name>A0A1Y1IMA7_KLENI</name>
<dbReference type="InterPro" id="IPR052055">
    <property type="entry name" value="Hepadnavirus_pol/RT"/>
</dbReference>
<evidence type="ECO:0000313" key="2">
    <source>
        <dbReference type="Proteomes" id="UP000054558"/>
    </source>
</evidence>
<evidence type="ECO:0000313" key="1">
    <source>
        <dbReference type="EMBL" id="GAQ91773.1"/>
    </source>
</evidence>
<dbReference type="InterPro" id="IPR043502">
    <property type="entry name" value="DNA/RNA_pol_sf"/>
</dbReference>
<dbReference type="AlphaFoldDB" id="A0A1Y1IMA7"/>
<dbReference type="Proteomes" id="UP000054558">
    <property type="component" value="Unassembled WGS sequence"/>
</dbReference>
<dbReference type="EMBL" id="DF237799">
    <property type="protein sequence ID" value="GAQ91773.1"/>
    <property type="molecule type" value="Genomic_DNA"/>
</dbReference>
<sequence>MLRNGVKPQFVGTDEADAKKREQVESMLARAVGTAEVDAMLSGQVPHPVEFDNHRSFYDNSEFAVGEVVKMVVNGTLEVYGPGAGKPKVVNPLGVVNLPKGRLVVNARYVNLFSKRQAFKYETLREVLTFLTEQGFFTTWDFKAGYYHLLIHPAFRKYFGIKLAVEAGSDASESGFGGTIKIPGKEKLTVAGALSDEEKRMSSTAREMVAFLRVLSEARARAGNALKGSAVLLLGDNQGAVRAVNAMNSRAPDVNEALRQLFELCVEADFDVIAQWRPRAEMQEEDDLSKHQDSSDWGLGETEVRKVLIHFGVKPAIDLFASETWHITERFVSLHLAPVGLAADAMRSDWSELLAPGDVAWVFPPVRLLSDVIQSVRRFRTDCILVVPEAPATNWWMALQNIGAEACLSGPLELPRSASICAPSFRVSQGTVNPAMYKLRAFGIRHALEIGPGEKPVRWRFWARNRYFSYPSRKDFTGSAFAGFSCPGKPSSVYVFDKSLTTPFTADAEATVCPVDGRTVRQLPL</sequence>
<keyword evidence="2" id="KW-1185">Reference proteome</keyword>
<reference evidence="1 2" key="1">
    <citation type="journal article" date="2014" name="Nat. Commun.">
        <title>Klebsormidium flaccidum genome reveals primary factors for plant terrestrial adaptation.</title>
        <authorList>
            <person name="Hori K."/>
            <person name="Maruyama F."/>
            <person name="Fujisawa T."/>
            <person name="Togashi T."/>
            <person name="Yamamoto N."/>
            <person name="Seo M."/>
            <person name="Sato S."/>
            <person name="Yamada T."/>
            <person name="Mori H."/>
            <person name="Tajima N."/>
            <person name="Moriyama T."/>
            <person name="Ikeuchi M."/>
            <person name="Watanabe M."/>
            <person name="Wada H."/>
            <person name="Kobayashi K."/>
            <person name="Saito M."/>
            <person name="Masuda T."/>
            <person name="Sasaki-Sekimoto Y."/>
            <person name="Mashiguchi K."/>
            <person name="Awai K."/>
            <person name="Shimojima M."/>
            <person name="Masuda S."/>
            <person name="Iwai M."/>
            <person name="Nobusawa T."/>
            <person name="Narise T."/>
            <person name="Kondo S."/>
            <person name="Saito H."/>
            <person name="Sato R."/>
            <person name="Murakawa M."/>
            <person name="Ihara Y."/>
            <person name="Oshima-Yamada Y."/>
            <person name="Ohtaka K."/>
            <person name="Satoh M."/>
            <person name="Sonobe K."/>
            <person name="Ishii M."/>
            <person name="Ohtani R."/>
            <person name="Kanamori-Sato M."/>
            <person name="Honoki R."/>
            <person name="Miyazaki D."/>
            <person name="Mochizuki H."/>
            <person name="Umetsu J."/>
            <person name="Higashi K."/>
            <person name="Shibata D."/>
            <person name="Kamiya Y."/>
            <person name="Sato N."/>
            <person name="Nakamura Y."/>
            <person name="Tabata S."/>
            <person name="Ida S."/>
            <person name="Kurokawa K."/>
            <person name="Ohta H."/>
        </authorList>
    </citation>
    <scope>NUCLEOTIDE SEQUENCE [LARGE SCALE GENOMIC DNA]</scope>
    <source>
        <strain evidence="1 2">NIES-2285</strain>
    </source>
</reference>
<dbReference type="PANTHER" id="PTHR33050">
    <property type="entry name" value="REVERSE TRANSCRIPTASE DOMAIN-CONTAINING PROTEIN"/>
    <property type="match status" value="1"/>
</dbReference>
<protein>
    <submittedName>
        <fullName evidence="1">Uncharacterized protein</fullName>
    </submittedName>
</protein>
<dbReference type="STRING" id="105231.A0A1Y1IMA7"/>
<dbReference type="SUPFAM" id="SSF56672">
    <property type="entry name" value="DNA/RNA polymerases"/>
    <property type="match status" value="1"/>
</dbReference>
<dbReference type="OrthoDB" id="538944at2759"/>
<accession>A0A1Y1IMA7</accession>
<dbReference type="PANTHER" id="PTHR33050:SF7">
    <property type="entry name" value="RIBONUCLEASE H"/>
    <property type="match status" value="1"/>
</dbReference>
<feature type="non-terminal residue" evidence="1">
    <location>
        <position position="525"/>
    </location>
</feature>
<organism evidence="1 2">
    <name type="scientific">Klebsormidium nitens</name>
    <name type="common">Green alga</name>
    <name type="synonym">Ulothrix nitens</name>
    <dbReference type="NCBI Taxonomy" id="105231"/>
    <lineage>
        <taxon>Eukaryota</taxon>
        <taxon>Viridiplantae</taxon>
        <taxon>Streptophyta</taxon>
        <taxon>Klebsormidiophyceae</taxon>
        <taxon>Klebsormidiales</taxon>
        <taxon>Klebsormidiaceae</taxon>
        <taxon>Klebsormidium</taxon>
    </lineage>
</organism>
<proteinExistence type="predicted"/>